<evidence type="ECO:0000256" key="1">
    <source>
        <dbReference type="SAM" id="MobiDB-lite"/>
    </source>
</evidence>
<sequence>MSVTSVIVRMYRHLLGDCFLIIVENDGKYSKTLVDCGILQGTPGDDQRMCDVVGNVYGSFGKNLDLVVVTHEHWDHISGFQHAAGMFGRKKFGNLWMAWTEDPKDPDGLALQARFSKGHSKLSALAAVTGRPLRAESDGQSVGLMGFAGPLAAAKRNGALRGSKAIYENLRNWSKGEPKYLSPGMIDSLPGNLKTYVLAPPRDTKLLFKALPSNSDKETYLGARPDDEELKEAQAQSPFSPRYRWRSVKQINKAKRTGTSEKWVRDRYFGTGDGELDRRIDDRYDLEFNRLAIRMDSNTNNSSLVLAVELPDASTMIFAADAQVGNWLSWKNVSFSEKDANGDERLTKGHDLVGRARLYKVGHHGSHNATLKKDGLELMIRDDLVALISTDAKFALKQGKGWLMPNPNVSKALDKHAPGRVVRGDLVTKPDQKRLAAIVREGKGELYVDVLAYGDWPADYSHQNP</sequence>
<feature type="region of interest" description="Disordered" evidence="1">
    <location>
        <begin position="216"/>
        <end position="237"/>
    </location>
</feature>
<name>A0ABT0SBS1_9SPHN</name>
<organism evidence="2 3">
    <name type="scientific">Sphingomonas brevis</name>
    <dbReference type="NCBI Taxonomy" id="2908206"/>
    <lineage>
        <taxon>Bacteria</taxon>
        <taxon>Pseudomonadati</taxon>
        <taxon>Pseudomonadota</taxon>
        <taxon>Alphaproteobacteria</taxon>
        <taxon>Sphingomonadales</taxon>
        <taxon>Sphingomonadaceae</taxon>
        <taxon>Sphingomonas</taxon>
    </lineage>
</organism>
<accession>A0ABT0SBS1</accession>
<keyword evidence="3" id="KW-1185">Reference proteome</keyword>
<protein>
    <recommendedName>
        <fullName evidence="4">MBL fold metallo-hydrolase</fullName>
    </recommendedName>
</protein>
<dbReference type="Proteomes" id="UP001165383">
    <property type="component" value="Unassembled WGS sequence"/>
</dbReference>
<reference evidence="2" key="1">
    <citation type="submission" date="2022-05" db="EMBL/GenBank/DDBJ databases">
        <authorList>
            <person name="Jo J.-H."/>
            <person name="Im W.-T."/>
        </authorList>
    </citation>
    <scope>NUCLEOTIDE SEQUENCE</scope>
    <source>
        <strain evidence="2">RB56-2</strain>
    </source>
</reference>
<evidence type="ECO:0000313" key="2">
    <source>
        <dbReference type="EMBL" id="MCL6741788.1"/>
    </source>
</evidence>
<comment type="caution">
    <text evidence="2">The sequence shown here is derived from an EMBL/GenBank/DDBJ whole genome shotgun (WGS) entry which is preliminary data.</text>
</comment>
<dbReference type="Gene3D" id="3.60.15.10">
    <property type="entry name" value="Ribonuclease Z/Hydroxyacylglutathione hydrolase-like"/>
    <property type="match status" value="1"/>
</dbReference>
<gene>
    <name evidence="2" type="ORF">LZ518_11685</name>
</gene>
<dbReference type="InterPro" id="IPR036866">
    <property type="entry name" value="RibonucZ/Hydroxyglut_hydro"/>
</dbReference>
<proteinExistence type="predicted"/>
<dbReference type="SUPFAM" id="SSF56281">
    <property type="entry name" value="Metallo-hydrolase/oxidoreductase"/>
    <property type="match status" value="1"/>
</dbReference>
<dbReference type="EMBL" id="JAMGBB010000001">
    <property type="protein sequence ID" value="MCL6741788.1"/>
    <property type="molecule type" value="Genomic_DNA"/>
</dbReference>
<evidence type="ECO:0008006" key="4">
    <source>
        <dbReference type="Google" id="ProtNLM"/>
    </source>
</evidence>
<dbReference type="RefSeq" id="WP_249916154.1">
    <property type="nucleotide sequence ID" value="NZ_JAMGBB010000001.1"/>
</dbReference>
<evidence type="ECO:0000313" key="3">
    <source>
        <dbReference type="Proteomes" id="UP001165383"/>
    </source>
</evidence>